<evidence type="ECO:0000313" key="2">
    <source>
        <dbReference type="Proteomes" id="UP000887013"/>
    </source>
</evidence>
<keyword evidence="2" id="KW-1185">Reference proteome</keyword>
<dbReference type="AlphaFoldDB" id="A0A8X6TA04"/>
<proteinExistence type="predicted"/>
<organism evidence="1 2">
    <name type="scientific">Nephila pilipes</name>
    <name type="common">Giant wood spider</name>
    <name type="synonym">Nephila maculata</name>
    <dbReference type="NCBI Taxonomy" id="299642"/>
    <lineage>
        <taxon>Eukaryota</taxon>
        <taxon>Metazoa</taxon>
        <taxon>Ecdysozoa</taxon>
        <taxon>Arthropoda</taxon>
        <taxon>Chelicerata</taxon>
        <taxon>Arachnida</taxon>
        <taxon>Araneae</taxon>
        <taxon>Araneomorphae</taxon>
        <taxon>Entelegynae</taxon>
        <taxon>Araneoidea</taxon>
        <taxon>Nephilidae</taxon>
        <taxon>Nephila</taxon>
    </lineage>
</organism>
<accession>A0A8X6TA04</accession>
<evidence type="ECO:0000313" key="1">
    <source>
        <dbReference type="EMBL" id="GFS92314.1"/>
    </source>
</evidence>
<name>A0A8X6TA04_NEPPI</name>
<comment type="caution">
    <text evidence="1">The sequence shown here is derived from an EMBL/GenBank/DDBJ whole genome shotgun (WGS) entry which is preliminary data.</text>
</comment>
<protein>
    <submittedName>
        <fullName evidence="1">Uncharacterized protein</fullName>
    </submittedName>
</protein>
<reference evidence="1" key="1">
    <citation type="submission" date="2020-08" db="EMBL/GenBank/DDBJ databases">
        <title>Multicomponent nature underlies the extraordinary mechanical properties of spider dragline silk.</title>
        <authorList>
            <person name="Kono N."/>
            <person name="Nakamura H."/>
            <person name="Mori M."/>
            <person name="Yoshida Y."/>
            <person name="Ohtoshi R."/>
            <person name="Malay A.D."/>
            <person name="Moran D.A.P."/>
            <person name="Tomita M."/>
            <person name="Numata K."/>
            <person name="Arakawa K."/>
        </authorList>
    </citation>
    <scope>NUCLEOTIDE SEQUENCE</scope>
</reference>
<sequence>MRTFYSLFDERHTKKDSIKNKTFCPMNRIPSLDVGRRFHIRKAAKDRKYHRLYYQQWEAIGCTKNYGAISGKRLSKALPKIHLPSGYSSSNAMFGEKRRIRFSRNLIETGDPLREGELFLNCKEVSRKRS</sequence>
<gene>
    <name evidence="1" type="ORF">NPIL_81511</name>
</gene>
<dbReference type="EMBL" id="BMAW01005061">
    <property type="protein sequence ID" value="GFS92314.1"/>
    <property type="molecule type" value="Genomic_DNA"/>
</dbReference>
<dbReference type="Proteomes" id="UP000887013">
    <property type="component" value="Unassembled WGS sequence"/>
</dbReference>